<dbReference type="AlphaFoldDB" id="E0Y3D5"/>
<proteinExistence type="predicted"/>
<organism evidence="1">
    <name type="scientific">uncultured gamma proteobacterium EB750_07C09</name>
    <dbReference type="NCBI Taxonomy" id="710974"/>
    <lineage>
        <taxon>Bacteria</taxon>
        <taxon>Pseudomonadati</taxon>
        <taxon>Pseudomonadota</taxon>
        <taxon>Gammaproteobacteria</taxon>
        <taxon>environmental samples</taxon>
    </lineage>
</organism>
<accession>E0Y3D5</accession>
<sequence>MKIALVLVSSLNPLPHEKLEASSLDKNIPRIKLCNERLKFNCQSNA</sequence>
<evidence type="ECO:0000313" key="1">
    <source>
        <dbReference type="EMBL" id="ADI21176.1"/>
    </source>
</evidence>
<reference evidence="1" key="1">
    <citation type="journal article" date="2011" name="Environ. Microbiol.">
        <title>Time-series analyses of Monterey Bay coastal microbial picoplankton using a 'genome proxy' microarray.</title>
        <authorList>
            <person name="Rich V.I."/>
            <person name="Pham V.D."/>
            <person name="Eppley J."/>
            <person name="Shi Y."/>
            <person name="DeLong E.F."/>
        </authorList>
    </citation>
    <scope>NUCLEOTIDE SEQUENCE</scope>
</reference>
<protein>
    <submittedName>
        <fullName evidence="1">Uncharacterized protein</fullName>
    </submittedName>
</protein>
<dbReference type="EMBL" id="GU474949">
    <property type="protein sequence ID" value="ADI21176.1"/>
    <property type="molecule type" value="Genomic_DNA"/>
</dbReference>
<name>E0Y3D5_9GAMM</name>